<feature type="domain" description="3-deoxy-D-manno-octulosonic-acid transferase N-terminal" evidence="11">
    <location>
        <begin position="44"/>
        <end position="221"/>
    </location>
</feature>
<dbReference type="Pfam" id="PF04413">
    <property type="entry name" value="Glycos_transf_N"/>
    <property type="match status" value="1"/>
</dbReference>
<dbReference type="InterPro" id="IPR007507">
    <property type="entry name" value="Glycos_transf_N"/>
</dbReference>
<feature type="transmembrane region" description="Helical" evidence="10">
    <location>
        <begin position="15"/>
        <end position="33"/>
    </location>
</feature>
<name>L0E117_THIND</name>
<feature type="active site" description="Proton acceptor" evidence="8">
    <location>
        <position position="70"/>
    </location>
</feature>
<keyword evidence="13" id="KW-1185">Reference proteome</keyword>
<dbReference type="PANTHER" id="PTHR42755:SF1">
    <property type="entry name" value="3-DEOXY-D-MANNO-OCTULOSONIC ACID TRANSFERASE, MITOCHONDRIAL-RELATED"/>
    <property type="match status" value="1"/>
</dbReference>
<reference evidence="12" key="1">
    <citation type="submission" date="2015-12" db="EMBL/GenBank/DDBJ databases">
        <authorList>
            <person name="Tikhonova T.V."/>
            <person name="Pavlov A.R."/>
            <person name="Beletsky A.V."/>
            <person name="Mardanov A.V."/>
            <person name="Sorokin D.Y."/>
            <person name="Ravin N.V."/>
            <person name="Popov V.O."/>
        </authorList>
    </citation>
    <scope>NUCLEOTIDE SEQUENCE</scope>
    <source>
        <strain evidence="12">DSM 14787</strain>
    </source>
</reference>
<dbReference type="UniPathway" id="UPA00958"/>
<protein>
    <recommendedName>
        <fullName evidence="4 10">3-deoxy-D-manno-octulosonic acid transferase</fullName>
        <shortName evidence="10">Kdo transferase</shortName>
        <ecNumber evidence="3 10">2.4.99.12</ecNumber>
    </recommendedName>
    <alternativeName>
        <fullName evidence="6 10">Lipid IV(A) 3-deoxy-D-manno-octulosonic acid transferase</fullName>
    </alternativeName>
</protein>
<evidence type="ECO:0000256" key="8">
    <source>
        <dbReference type="PIRSR" id="PIRSR639901-1"/>
    </source>
</evidence>
<dbReference type="SUPFAM" id="SSF53756">
    <property type="entry name" value="UDP-Glycosyltransferase/glycogen phosphorylase"/>
    <property type="match status" value="1"/>
</dbReference>
<evidence type="ECO:0000256" key="4">
    <source>
        <dbReference type="ARBA" id="ARBA00019077"/>
    </source>
</evidence>
<keyword evidence="10" id="KW-0448">Lipopolysaccharide biosynthesis</keyword>
<dbReference type="EMBL" id="CP003989">
    <property type="protein sequence ID" value="AGA34341.1"/>
    <property type="molecule type" value="Genomic_DNA"/>
</dbReference>
<evidence type="ECO:0000313" key="12">
    <source>
        <dbReference type="EMBL" id="AGA34341.1"/>
    </source>
</evidence>
<accession>L0E117</accession>
<evidence type="ECO:0000256" key="7">
    <source>
        <dbReference type="ARBA" id="ARBA00049183"/>
    </source>
</evidence>
<dbReference type="Proteomes" id="UP000010809">
    <property type="component" value="Chromosome"/>
</dbReference>
<dbReference type="FunFam" id="3.40.50.2000:FF:000032">
    <property type="entry name" value="3-deoxy-D-manno-octulosonic acid transferase"/>
    <property type="match status" value="1"/>
</dbReference>
<dbReference type="STRING" id="1255043.TVNIR_2701"/>
<sequence>MNLARRLLFHLARQVYNVVIHLLIPVALLHFFWRARREAAYGQHVGERLCRGPAPTPAPDLWIHAVSLGEMRVAGTLVEALARKRPNLRIQLTTVTPAGRAEGERLQASGLPVEVRYLPLDSPPLVRRFIRELRPGALVLIETELWPNLLWQCRRADLPAVLANARLSPRLRDTYRRFRTLYGPLLAGLDWVAAQSPADAAHFRALGATRVEVAGNLKFDVAPGRARTDLIRGHFLGERLWVAGSTHPGEESRLIEIHHRLCERYPHSLIQLLLAPRHPARAESIVAEVREAGLSAVARSQMDPSGTAADVIVVDTLGELAALYALGDAAFVGGSLVAHGGQNPLEPIAGGCPVILGPDTRNFADMVALLVEAGAVLQVADVDALFEALNGLLVDRERARELARHAQETLDIHRGATERTLALLSPQLRPD</sequence>
<evidence type="ECO:0000256" key="9">
    <source>
        <dbReference type="PIRSR" id="PIRSR639901-2"/>
    </source>
</evidence>
<evidence type="ECO:0000256" key="2">
    <source>
        <dbReference type="ARBA" id="ARBA00006380"/>
    </source>
</evidence>
<evidence type="ECO:0000259" key="11">
    <source>
        <dbReference type="Pfam" id="PF04413"/>
    </source>
</evidence>
<dbReference type="OrthoDB" id="9789797at2"/>
<evidence type="ECO:0000256" key="6">
    <source>
        <dbReference type="ARBA" id="ARBA00031445"/>
    </source>
</evidence>
<comment type="similarity">
    <text evidence="2">Belongs to the glycosyltransferase group 1 family. Glycosyltransferase 30 subfamily.</text>
</comment>
<keyword evidence="10" id="KW-1003">Cell membrane</keyword>
<keyword evidence="10" id="KW-0472">Membrane</keyword>
<dbReference type="eggNOG" id="COG1519">
    <property type="taxonomic scope" value="Bacteria"/>
</dbReference>
<dbReference type="PATRIC" id="fig|1255043.3.peg.2727"/>
<evidence type="ECO:0000256" key="3">
    <source>
        <dbReference type="ARBA" id="ARBA00012621"/>
    </source>
</evidence>
<evidence type="ECO:0000256" key="1">
    <source>
        <dbReference type="ARBA" id="ARBA00004713"/>
    </source>
</evidence>
<dbReference type="RefSeq" id="WP_015259452.1">
    <property type="nucleotide sequence ID" value="NC_019902.2"/>
</dbReference>
<dbReference type="KEGG" id="tni:TVNIR_2701"/>
<organism evidence="12 13">
    <name type="scientific">Thioalkalivibrio nitratireducens (strain DSM 14787 / UNIQEM 213 / ALEN2)</name>
    <dbReference type="NCBI Taxonomy" id="1255043"/>
    <lineage>
        <taxon>Bacteria</taxon>
        <taxon>Pseudomonadati</taxon>
        <taxon>Pseudomonadota</taxon>
        <taxon>Gammaproteobacteria</taxon>
        <taxon>Chromatiales</taxon>
        <taxon>Ectothiorhodospiraceae</taxon>
        <taxon>Thioalkalivibrio</taxon>
    </lineage>
</organism>
<dbReference type="InterPro" id="IPR039901">
    <property type="entry name" value="Kdotransferase"/>
</dbReference>
<comment type="pathway">
    <text evidence="1 10">Bacterial outer membrane biogenesis; LPS core biosynthesis.</text>
</comment>
<proteinExistence type="inferred from homology"/>
<feature type="site" description="Transition state stabilizer" evidence="9">
    <location>
        <position position="142"/>
    </location>
</feature>
<dbReference type="GO" id="GO:0043842">
    <property type="term" value="F:Kdo transferase activity"/>
    <property type="evidence" value="ECO:0007669"/>
    <property type="project" value="UniProtKB-EC"/>
</dbReference>
<dbReference type="GO" id="GO:0009245">
    <property type="term" value="P:lipid A biosynthetic process"/>
    <property type="evidence" value="ECO:0007669"/>
    <property type="project" value="TreeGrafter"/>
</dbReference>
<dbReference type="GO" id="GO:0005886">
    <property type="term" value="C:plasma membrane"/>
    <property type="evidence" value="ECO:0007669"/>
    <property type="project" value="UniProtKB-SubCell"/>
</dbReference>
<dbReference type="Gene3D" id="3.40.50.11720">
    <property type="entry name" value="3-Deoxy-D-manno-octulosonic-acid transferase, N-terminal domain"/>
    <property type="match status" value="1"/>
</dbReference>
<keyword evidence="5 10" id="KW-0808">Transferase</keyword>
<keyword evidence="10" id="KW-0812">Transmembrane</keyword>
<comment type="catalytic activity">
    <reaction evidence="7 10">
        <text>lipid IVA (E. coli) + CMP-3-deoxy-beta-D-manno-octulosonate = alpha-Kdo-(2-&gt;6)-lipid IVA (E. coli) + CMP + H(+)</text>
        <dbReference type="Rhea" id="RHEA:28066"/>
        <dbReference type="ChEBI" id="CHEBI:15378"/>
        <dbReference type="ChEBI" id="CHEBI:58603"/>
        <dbReference type="ChEBI" id="CHEBI:60364"/>
        <dbReference type="ChEBI" id="CHEBI:60377"/>
        <dbReference type="ChEBI" id="CHEBI:85987"/>
        <dbReference type="EC" id="2.4.99.12"/>
    </reaction>
</comment>
<comment type="function">
    <text evidence="10">Involved in lipopolysaccharide (LPS) biosynthesis. Catalyzes the transfer of 3-deoxy-D-manno-octulosonate (Kdo) residue(s) from CMP-Kdo to lipid IV(A), the tetraacyldisaccharide-1,4'-bisphosphate precursor of lipid A.</text>
</comment>
<keyword evidence="10" id="KW-1133">Transmembrane helix</keyword>
<gene>
    <name evidence="12" type="primary">waaA [H]</name>
    <name evidence="12" type="ordered locus">TVNIR_2701</name>
</gene>
<evidence type="ECO:0000256" key="5">
    <source>
        <dbReference type="ARBA" id="ARBA00022679"/>
    </source>
</evidence>
<feature type="site" description="Transition state stabilizer" evidence="9">
    <location>
        <position position="218"/>
    </location>
</feature>
<dbReference type="InterPro" id="IPR038107">
    <property type="entry name" value="Glycos_transf_N_sf"/>
</dbReference>
<evidence type="ECO:0000313" key="13">
    <source>
        <dbReference type="Proteomes" id="UP000010809"/>
    </source>
</evidence>
<dbReference type="Gene3D" id="3.40.50.2000">
    <property type="entry name" value="Glycogen Phosphorylase B"/>
    <property type="match status" value="1"/>
</dbReference>
<evidence type="ECO:0000256" key="10">
    <source>
        <dbReference type="RuleBase" id="RU365103"/>
    </source>
</evidence>
<dbReference type="AlphaFoldDB" id="L0E117"/>
<dbReference type="GO" id="GO:0009244">
    <property type="term" value="P:lipopolysaccharide core region biosynthetic process"/>
    <property type="evidence" value="ECO:0007669"/>
    <property type="project" value="UniProtKB-UniRule"/>
</dbReference>
<dbReference type="EC" id="2.4.99.12" evidence="3 10"/>
<comment type="subcellular location">
    <subcellularLocation>
        <location evidence="10">Cell membrane</location>
    </subcellularLocation>
</comment>
<dbReference type="HOGENOM" id="CLU_036146_2_0_6"/>
<dbReference type="PANTHER" id="PTHR42755">
    <property type="entry name" value="3-DEOXY-MANNO-OCTULOSONATE CYTIDYLYLTRANSFERASE"/>
    <property type="match status" value="1"/>
</dbReference>